<dbReference type="Pfam" id="PF19316">
    <property type="entry name" value="PIGO_PIGG"/>
    <property type="match status" value="1"/>
</dbReference>
<keyword evidence="10" id="KW-0325">Glycoprotein</keyword>
<keyword evidence="15" id="KW-1185">Reference proteome</keyword>
<comment type="caution">
    <text evidence="14">The sequence shown here is derived from an EMBL/GenBank/DDBJ whole genome shotgun (WGS) entry which is preliminary data.</text>
</comment>
<evidence type="ECO:0000313" key="15">
    <source>
        <dbReference type="Proteomes" id="UP001209878"/>
    </source>
</evidence>
<reference evidence="14" key="1">
    <citation type="journal article" date="2023" name="Mol. Biol. Evol.">
        <title>Third-Generation Sequencing Reveals the Adaptive Role of the Epigenome in Three Deep-Sea Polychaetes.</title>
        <authorList>
            <person name="Perez M."/>
            <person name="Aroh O."/>
            <person name="Sun Y."/>
            <person name="Lan Y."/>
            <person name="Juniper S.K."/>
            <person name="Young C.R."/>
            <person name="Angers B."/>
            <person name="Qian P.Y."/>
        </authorList>
    </citation>
    <scope>NUCLEOTIDE SEQUENCE</scope>
    <source>
        <strain evidence="14">R07B-5</strain>
    </source>
</reference>
<keyword evidence="11" id="KW-0175">Coiled coil</keyword>
<evidence type="ECO:0000256" key="4">
    <source>
        <dbReference type="ARBA" id="ARBA00022502"/>
    </source>
</evidence>
<evidence type="ECO:0000256" key="1">
    <source>
        <dbReference type="ARBA" id="ARBA00004477"/>
    </source>
</evidence>
<protein>
    <recommendedName>
        <fullName evidence="13">GPI ethanolamine phosphate transferase 2 C-terminal domain-containing protein</fullName>
    </recommendedName>
</protein>
<comment type="similarity">
    <text evidence="3">Belongs to the PIGG/PIGN/PIGO family. PIGG subfamily.</text>
</comment>
<evidence type="ECO:0000256" key="9">
    <source>
        <dbReference type="ARBA" id="ARBA00023136"/>
    </source>
</evidence>
<dbReference type="Proteomes" id="UP001209878">
    <property type="component" value="Unassembled WGS sequence"/>
</dbReference>
<feature type="transmembrane region" description="Helical" evidence="12">
    <location>
        <begin position="549"/>
        <end position="571"/>
    </location>
</feature>
<dbReference type="PANTHER" id="PTHR23072:SF0">
    <property type="entry name" value="GPI ETHANOLAMINE PHOSPHATE TRANSFERASE 2"/>
    <property type="match status" value="1"/>
</dbReference>
<evidence type="ECO:0000256" key="8">
    <source>
        <dbReference type="ARBA" id="ARBA00022989"/>
    </source>
</evidence>
<keyword evidence="8 12" id="KW-1133">Transmembrane helix</keyword>
<dbReference type="EMBL" id="JAODUO010000559">
    <property type="protein sequence ID" value="KAK2178144.1"/>
    <property type="molecule type" value="Genomic_DNA"/>
</dbReference>
<evidence type="ECO:0000256" key="5">
    <source>
        <dbReference type="ARBA" id="ARBA00022679"/>
    </source>
</evidence>
<dbReference type="GO" id="GO:0006506">
    <property type="term" value="P:GPI anchor biosynthetic process"/>
    <property type="evidence" value="ECO:0007669"/>
    <property type="project" value="UniProtKB-KW"/>
</dbReference>
<feature type="transmembrane region" description="Helical" evidence="12">
    <location>
        <begin position="7"/>
        <end position="28"/>
    </location>
</feature>
<comment type="pathway">
    <text evidence="2">Glycolipid biosynthesis; glycosylphosphatidylinositol-anchor biosynthesis.</text>
</comment>
<feature type="transmembrane region" description="Helical" evidence="12">
    <location>
        <begin position="475"/>
        <end position="493"/>
    </location>
</feature>
<dbReference type="InterPro" id="IPR017850">
    <property type="entry name" value="Alkaline_phosphatase_core_sf"/>
</dbReference>
<proteinExistence type="inferred from homology"/>
<gene>
    <name evidence="14" type="ORF">NP493_560g01065</name>
</gene>
<organism evidence="14 15">
    <name type="scientific">Ridgeia piscesae</name>
    <name type="common">Tubeworm</name>
    <dbReference type="NCBI Taxonomy" id="27915"/>
    <lineage>
        <taxon>Eukaryota</taxon>
        <taxon>Metazoa</taxon>
        <taxon>Spiralia</taxon>
        <taxon>Lophotrochozoa</taxon>
        <taxon>Annelida</taxon>
        <taxon>Polychaeta</taxon>
        <taxon>Sedentaria</taxon>
        <taxon>Canalipalpata</taxon>
        <taxon>Sabellida</taxon>
        <taxon>Siboglinidae</taxon>
        <taxon>Ridgeia</taxon>
    </lineage>
</organism>
<evidence type="ECO:0000256" key="7">
    <source>
        <dbReference type="ARBA" id="ARBA00022824"/>
    </source>
</evidence>
<keyword evidence="4" id="KW-0337">GPI-anchor biosynthesis</keyword>
<feature type="transmembrane region" description="Helical" evidence="12">
    <location>
        <begin position="902"/>
        <end position="931"/>
    </location>
</feature>
<comment type="subcellular location">
    <subcellularLocation>
        <location evidence="1">Endoplasmic reticulum membrane</location>
        <topology evidence="1">Multi-pass membrane protein</topology>
    </subcellularLocation>
</comment>
<evidence type="ECO:0000256" key="2">
    <source>
        <dbReference type="ARBA" id="ARBA00004687"/>
    </source>
</evidence>
<dbReference type="InterPro" id="IPR002591">
    <property type="entry name" value="Phosphodiest/P_Trfase"/>
</dbReference>
<dbReference type="InterPro" id="IPR045687">
    <property type="entry name" value="PIGG/GPI7_C"/>
</dbReference>
<evidence type="ECO:0000256" key="10">
    <source>
        <dbReference type="ARBA" id="ARBA00023180"/>
    </source>
</evidence>
<dbReference type="InterPro" id="IPR037674">
    <property type="entry name" value="PIG-G_N"/>
</dbReference>
<dbReference type="Gene3D" id="3.40.720.10">
    <property type="entry name" value="Alkaline Phosphatase, subunit A"/>
    <property type="match status" value="1"/>
</dbReference>
<dbReference type="SUPFAM" id="SSF53649">
    <property type="entry name" value="Alkaline phosphatase-like"/>
    <property type="match status" value="1"/>
</dbReference>
<feature type="transmembrane region" description="Helical" evidence="12">
    <location>
        <begin position="737"/>
        <end position="760"/>
    </location>
</feature>
<feature type="domain" description="GPI ethanolamine phosphate transferase 2 C-terminal" evidence="13">
    <location>
        <begin position="668"/>
        <end position="1006"/>
    </location>
</feature>
<feature type="transmembrane region" description="Helical" evidence="12">
    <location>
        <begin position="772"/>
        <end position="791"/>
    </location>
</feature>
<feature type="transmembrane region" description="Helical" evidence="12">
    <location>
        <begin position="822"/>
        <end position="846"/>
    </location>
</feature>
<evidence type="ECO:0000313" key="14">
    <source>
        <dbReference type="EMBL" id="KAK2178144.1"/>
    </source>
</evidence>
<dbReference type="AlphaFoldDB" id="A0AAD9KUZ0"/>
<evidence type="ECO:0000256" key="12">
    <source>
        <dbReference type="SAM" id="Phobius"/>
    </source>
</evidence>
<accession>A0AAD9KUZ0</accession>
<sequence>MKILHSPFLLYCIAFLQIGFGVFLAGFFPLKIAIPGYATLRNNETEPQFLDQQNGSKMPPHDQVKVKPLFQKMVFILIDALRADFVLPLSGSDLPRMEFVSRLVANKETFSFLARAHAPTVTMPRIKALTTGGIPGFVDAALNVDSQALQEDNMVSQLQRADRKMVFYGDDTWMKLFPGHFMRTDGTTSFFVTDYTEVDENVTRHLDTELSHLNWDVMFLHYLGLDHIGHLAGPRSPLVKPKLQEMDSIVQRIYTAMIEWDRKAGTSTVLLLCGDHGMSDQGSHGGSSSSETAVPLVFISDQYSHGQGAVYDPDVELEQIDLAPTLSLLLGLPVPQNSLGTLIIDVFSGLTIRQKLSATYINAQQLLQVLENNVKNHKQEPSFLSLERAIQSHRDWLRLWHDNSTLDMESLGEKTLTTYRHAMNAMRDRVASTLSKYDLHAMAVGIVSVCMALLGLCHGHLTANGHLSLRVDTSSIFPILGSLSLLLSLHAVFCTSPVASPLLCHCGTLSLTLTFVLLTAGSLWCGVLLTTYSRGLFQEIWRQVCSQHAVGLFLLGGAVFHTVSLLSSSFVEEEHQTWYFLTVTVCLLIGLEHWRRSVLKTSDIPPTSVTPQDATGRQETRLSVGDTAYREISTRHRGTTEERRIHVDNRRETHADDATGEGVVVCLCSLAGVLVSCRIARTWNQTGDKWSHLPDMGDWLVRPEKKVILSMLTSASLVTICAVHWRDHQTSLNRCLFLLAAFAIYCFRAANGSIVLPGVYDPSSMSKGVVEARCVYAVVAVLFINALYNLYTTTSKLQIDQDDDKSLGATAAVWSRFYLDLLLQWTLVCLLLVRTHNISLVAVVALQRACLGRALLEIKWMSSSHLTLLHVWLGQATFFYQGNSNSLATVDLSAGYIGLEEFNLPVVVTLLYVATYAGPIYWVIALMVHLNTRHNQGTMLVNRSLSVATTQASFTLALTRALPVALYLVLVTVERYHLFVWSVFSPKLLYETMHTMLALSLVLCLAVSNIFIK</sequence>
<dbReference type="GO" id="GO:0051267">
    <property type="term" value="F:CP2 mannose-ethanolamine phosphotransferase activity"/>
    <property type="evidence" value="ECO:0007669"/>
    <property type="project" value="TreeGrafter"/>
</dbReference>
<keyword evidence="5" id="KW-0808">Transferase</keyword>
<feature type="transmembrane region" description="Helical" evidence="12">
    <location>
        <begin position="707"/>
        <end position="725"/>
    </location>
</feature>
<evidence type="ECO:0000256" key="3">
    <source>
        <dbReference type="ARBA" id="ARBA00005315"/>
    </source>
</evidence>
<evidence type="ECO:0000256" key="6">
    <source>
        <dbReference type="ARBA" id="ARBA00022692"/>
    </source>
</evidence>
<dbReference type="CDD" id="cd16024">
    <property type="entry name" value="GPI_EPT_2"/>
    <property type="match status" value="1"/>
</dbReference>
<dbReference type="InterPro" id="IPR039527">
    <property type="entry name" value="PIGG/GPI7"/>
</dbReference>
<evidence type="ECO:0000256" key="11">
    <source>
        <dbReference type="SAM" id="Coils"/>
    </source>
</evidence>
<keyword evidence="7" id="KW-0256">Endoplasmic reticulum</keyword>
<feature type="transmembrane region" description="Helical" evidence="12">
    <location>
        <begin position="952"/>
        <end position="973"/>
    </location>
</feature>
<feature type="transmembrane region" description="Helical" evidence="12">
    <location>
        <begin position="993"/>
        <end position="1012"/>
    </location>
</feature>
<feature type="transmembrane region" description="Helical" evidence="12">
    <location>
        <begin position="439"/>
        <end position="463"/>
    </location>
</feature>
<dbReference type="GO" id="GO:0005789">
    <property type="term" value="C:endoplasmic reticulum membrane"/>
    <property type="evidence" value="ECO:0007669"/>
    <property type="project" value="UniProtKB-SubCell"/>
</dbReference>
<feature type="transmembrane region" description="Helical" evidence="12">
    <location>
        <begin position="513"/>
        <end position="537"/>
    </location>
</feature>
<feature type="coiled-coil region" evidence="11">
    <location>
        <begin position="353"/>
        <end position="380"/>
    </location>
</feature>
<keyword evidence="6 12" id="KW-0812">Transmembrane</keyword>
<dbReference type="Pfam" id="PF01663">
    <property type="entry name" value="Phosphodiest"/>
    <property type="match status" value="1"/>
</dbReference>
<name>A0AAD9KUZ0_RIDPI</name>
<evidence type="ECO:0000259" key="13">
    <source>
        <dbReference type="Pfam" id="PF19316"/>
    </source>
</evidence>
<keyword evidence="9 12" id="KW-0472">Membrane</keyword>
<feature type="transmembrane region" description="Helical" evidence="12">
    <location>
        <begin position="577"/>
        <end position="594"/>
    </location>
</feature>
<dbReference type="PANTHER" id="PTHR23072">
    <property type="entry name" value="PHOSPHATIDYLINOSITOL GLYCAN-RELATED"/>
    <property type="match status" value="1"/>
</dbReference>